<dbReference type="Gene3D" id="1.20.1070.10">
    <property type="entry name" value="Rhodopsin 7-helix transmembrane proteins"/>
    <property type="match status" value="2"/>
</dbReference>
<dbReference type="InterPro" id="IPR000725">
    <property type="entry name" value="Olfact_rcpt"/>
</dbReference>
<dbReference type="GO" id="GO:0004930">
    <property type="term" value="F:G protein-coupled receptor activity"/>
    <property type="evidence" value="ECO:0007669"/>
    <property type="project" value="UniProtKB-KW"/>
</dbReference>
<gene>
    <name evidence="15" type="ORF">TREES_T100008074</name>
</gene>
<dbReference type="InterPro" id="IPR000276">
    <property type="entry name" value="GPCR_Rhodpsn"/>
</dbReference>
<dbReference type="EMBL" id="KB361180">
    <property type="protein sequence ID" value="ELV13508.1"/>
    <property type="molecule type" value="Genomic_DNA"/>
</dbReference>
<dbReference type="Proteomes" id="UP000011518">
    <property type="component" value="Unassembled WGS sequence"/>
</dbReference>
<keyword evidence="16" id="KW-1185">Reference proteome</keyword>
<dbReference type="FunFam" id="1.10.1220.70:FF:000001">
    <property type="entry name" value="Olfactory receptor"/>
    <property type="match status" value="1"/>
</dbReference>
<keyword evidence="5 12" id="KW-0812">Transmembrane</keyword>
<evidence type="ECO:0000256" key="11">
    <source>
        <dbReference type="ARBA" id="ARBA00023224"/>
    </source>
</evidence>
<evidence type="ECO:0000256" key="10">
    <source>
        <dbReference type="ARBA" id="ARBA00023170"/>
    </source>
</evidence>
<comment type="subcellular location">
    <subcellularLocation>
        <location evidence="1">Cell membrane</location>
        <topology evidence="1">Multi-pass membrane protein</topology>
    </subcellularLocation>
</comment>
<keyword evidence="10 12" id="KW-0675">Receptor</keyword>
<dbReference type="GO" id="GO:0005886">
    <property type="term" value="C:plasma membrane"/>
    <property type="evidence" value="ECO:0007669"/>
    <property type="project" value="UniProtKB-SubCell"/>
</dbReference>
<keyword evidence="4" id="KW-0716">Sensory transduction</keyword>
<keyword evidence="7 13" id="KW-1133">Transmembrane helix</keyword>
<dbReference type="FunFam" id="1.20.1070.10:FF:000410">
    <property type="entry name" value="Olfactory receptor 1348"/>
    <property type="match status" value="1"/>
</dbReference>
<feature type="domain" description="G-protein coupled receptors family 1 profile" evidence="14">
    <location>
        <begin position="39"/>
        <end position="196"/>
    </location>
</feature>
<dbReference type="AlphaFoldDB" id="L8YAS7"/>
<feature type="transmembrane region" description="Helical" evidence="13">
    <location>
        <begin position="25"/>
        <end position="46"/>
    </location>
</feature>
<proteinExistence type="inferred from homology"/>
<evidence type="ECO:0000256" key="4">
    <source>
        <dbReference type="ARBA" id="ARBA00022606"/>
    </source>
</evidence>
<dbReference type="SUPFAM" id="SSF81321">
    <property type="entry name" value="Family A G protein-coupled receptor-like"/>
    <property type="match status" value="1"/>
</dbReference>
<dbReference type="PROSITE" id="PS00237">
    <property type="entry name" value="G_PROTEIN_RECEP_F1_1"/>
    <property type="match status" value="1"/>
</dbReference>
<evidence type="ECO:0000256" key="5">
    <source>
        <dbReference type="ARBA" id="ARBA00022692"/>
    </source>
</evidence>
<feature type="transmembrane region" description="Helical" evidence="13">
    <location>
        <begin position="96"/>
        <end position="118"/>
    </location>
</feature>
<feature type="transmembrane region" description="Helical" evidence="13">
    <location>
        <begin position="58"/>
        <end position="76"/>
    </location>
</feature>
<name>L8YAS7_TUPCH</name>
<evidence type="ECO:0000256" key="2">
    <source>
        <dbReference type="ARBA" id="ARBA00010663"/>
    </source>
</evidence>
<comment type="similarity">
    <text evidence="2 12">Belongs to the G-protein coupled receptor 1 family.</text>
</comment>
<evidence type="ECO:0000256" key="1">
    <source>
        <dbReference type="ARBA" id="ARBA00004651"/>
    </source>
</evidence>
<evidence type="ECO:0000259" key="14">
    <source>
        <dbReference type="PROSITE" id="PS50262"/>
    </source>
</evidence>
<accession>L8YAS7</accession>
<dbReference type="PROSITE" id="PS50262">
    <property type="entry name" value="G_PROTEIN_RECEP_F1_2"/>
    <property type="match status" value="1"/>
</dbReference>
<keyword evidence="9 13" id="KW-0472">Membrane</keyword>
<organism evidence="15 16">
    <name type="scientific">Tupaia chinensis</name>
    <name type="common">Chinese tree shrew</name>
    <name type="synonym">Tupaia belangeri chinensis</name>
    <dbReference type="NCBI Taxonomy" id="246437"/>
    <lineage>
        <taxon>Eukaryota</taxon>
        <taxon>Metazoa</taxon>
        <taxon>Chordata</taxon>
        <taxon>Craniata</taxon>
        <taxon>Vertebrata</taxon>
        <taxon>Euteleostomi</taxon>
        <taxon>Mammalia</taxon>
        <taxon>Eutheria</taxon>
        <taxon>Euarchontoglires</taxon>
        <taxon>Scandentia</taxon>
        <taxon>Tupaiidae</taxon>
        <taxon>Tupaia</taxon>
    </lineage>
</organism>
<dbReference type="GO" id="GO:0004984">
    <property type="term" value="F:olfactory receptor activity"/>
    <property type="evidence" value="ECO:0007669"/>
    <property type="project" value="InterPro"/>
</dbReference>
<keyword evidence="3" id="KW-1003">Cell membrane</keyword>
<evidence type="ECO:0000256" key="9">
    <source>
        <dbReference type="ARBA" id="ARBA00023136"/>
    </source>
</evidence>
<evidence type="ECO:0000256" key="12">
    <source>
        <dbReference type="RuleBase" id="RU000688"/>
    </source>
</evidence>
<evidence type="ECO:0000256" key="3">
    <source>
        <dbReference type="ARBA" id="ARBA00022475"/>
    </source>
</evidence>
<reference evidence="16" key="1">
    <citation type="submission" date="2012-07" db="EMBL/GenBank/DDBJ databases">
        <title>Genome of the Chinese tree shrew, a rising model animal genetically related to primates.</title>
        <authorList>
            <person name="Zhang G."/>
            <person name="Fan Y."/>
            <person name="Yao Y."/>
            <person name="Huang Z."/>
        </authorList>
    </citation>
    <scope>NUCLEOTIDE SEQUENCE [LARGE SCALE GENOMIC DNA]</scope>
</reference>
<dbReference type="Pfam" id="PF13853">
    <property type="entry name" value="7tm_4"/>
    <property type="match status" value="1"/>
</dbReference>
<sequence length="247" mass="26586">MANRSCQGHFILLGFSDRPDLERPLFVFVLISYLAALVGNLLIVLVSRLDSRLHTPMYFFLTNLSLLDLGFTSSAIPQLLVHLRGRARAISWAGCAAQLFLFLALGGAECVLLAAMAYDRFCAVCRPLRYAATVFVLSVAIVLAPLSLILASYVLIARAVLRLGSAGRAKALHTCGAHLAVVALFYGNIVCTYMQPGGAGAQGRFLTLGYSLVTPALNPVIYTLRNKDVKGALRRLVASTRGDQALS</sequence>
<evidence type="ECO:0000256" key="13">
    <source>
        <dbReference type="SAM" id="Phobius"/>
    </source>
</evidence>
<dbReference type="InParanoid" id="L8YAS7"/>
<keyword evidence="11 12" id="KW-0807">Transducer</keyword>
<dbReference type="STRING" id="246437.L8YAS7"/>
<keyword evidence="8 12" id="KW-0297">G-protein coupled receptor</keyword>
<evidence type="ECO:0000313" key="15">
    <source>
        <dbReference type="EMBL" id="ELV13508.1"/>
    </source>
</evidence>
<evidence type="ECO:0000256" key="7">
    <source>
        <dbReference type="ARBA" id="ARBA00022989"/>
    </source>
</evidence>
<feature type="transmembrane region" description="Helical" evidence="13">
    <location>
        <begin position="176"/>
        <end position="194"/>
    </location>
</feature>
<evidence type="ECO:0000313" key="16">
    <source>
        <dbReference type="Proteomes" id="UP000011518"/>
    </source>
</evidence>
<evidence type="ECO:0000256" key="6">
    <source>
        <dbReference type="ARBA" id="ARBA00022725"/>
    </source>
</evidence>
<dbReference type="InterPro" id="IPR017452">
    <property type="entry name" value="GPCR_Rhodpsn_7TM"/>
</dbReference>
<reference evidence="16" key="2">
    <citation type="journal article" date="2013" name="Nat. Commun.">
        <title>Genome of the Chinese tree shrew.</title>
        <authorList>
            <person name="Fan Y."/>
            <person name="Huang Z.Y."/>
            <person name="Cao C.C."/>
            <person name="Chen C.S."/>
            <person name="Chen Y.X."/>
            <person name="Fan D.D."/>
            <person name="He J."/>
            <person name="Hou H.L."/>
            <person name="Hu L."/>
            <person name="Hu X.T."/>
            <person name="Jiang X.T."/>
            <person name="Lai R."/>
            <person name="Lang Y.S."/>
            <person name="Liang B."/>
            <person name="Liao S.G."/>
            <person name="Mu D."/>
            <person name="Ma Y.Y."/>
            <person name="Niu Y.Y."/>
            <person name="Sun X.Q."/>
            <person name="Xia J.Q."/>
            <person name="Xiao J."/>
            <person name="Xiong Z.Q."/>
            <person name="Xu L."/>
            <person name="Yang L."/>
            <person name="Zhang Y."/>
            <person name="Zhao W."/>
            <person name="Zhao X.D."/>
            <person name="Zheng Y.T."/>
            <person name="Zhou J.M."/>
            <person name="Zhu Y.B."/>
            <person name="Zhang G.J."/>
            <person name="Wang J."/>
            <person name="Yao Y.G."/>
        </authorList>
    </citation>
    <scope>NUCLEOTIDE SEQUENCE [LARGE SCALE GENOMIC DNA]</scope>
</reference>
<feature type="transmembrane region" description="Helical" evidence="13">
    <location>
        <begin position="130"/>
        <end position="156"/>
    </location>
</feature>
<dbReference type="PRINTS" id="PR00237">
    <property type="entry name" value="GPCRRHODOPSN"/>
</dbReference>
<keyword evidence="6" id="KW-0552">Olfaction</keyword>
<evidence type="ECO:0000256" key="8">
    <source>
        <dbReference type="ARBA" id="ARBA00023040"/>
    </source>
</evidence>
<dbReference type="PANTHER" id="PTHR26453">
    <property type="entry name" value="OLFACTORY RECEPTOR"/>
    <property type="match status" value="1"/>
</dbReference>
<protein>
    <submittedName>
        <fullName evidence="15">Putative olfactory receptor 2W6</fullName>
    </submittedName>
</protein>